<dbReference type="PANTHER" id="PTHR31069">
    <property type="entry name" value="OLEATE-ACTIVATED TRANSCRIPTION FACTOR 1-RELATED"/>
    <property type="match status" value="1"/>
</dbReference>
<proteinExistence type="predicted"/>
<dbReference type="InterPro" id="IPR050675">
    <property type="entry name" value="OAF3"/>
</dbReference>
<reference evidence="7 8" key="1">
    <citation type="submission" date="2019-08" db="EMBL/GenBank/DDBJ databases">
        <title>The genome sequence of a newly discovered highly antifungal drug resistant Aspergillus species, Aspergillus tanneri NIH 1004.</title>
        <authorList>
            <person name="Mounaud S."/>
            <person name="Singh I."/>
            <person name="Joardar V."/>
            <person name="Pakala S."/>
            <person name="Pakala S."/>
            <person name="Venepally P."/>
            <person name="Chung J.K."/>
            <person name="Losada L."/>
            <person name="Nierman W.C."/>
        </authorList>
    </citation>
    <scope>NUCLEOTIDE SEQUENCE [LARGE SCALE GENOMIC DNA]</scope>
    <source>
        <strain evidence="7 8">NIH1004</strain>
    </source>
</reference>
<evidence type="ECO:0000256" key="2">
    <source>
        <dbReference type="ARBA" id="ARBA00023125"/>
    </source>
</evidence>
<dbReference type="Proteomes" id="UP000324241">
    <property type="component" value="Unassembled WGS sequence"/>
</dbReference>
<evidence type="ECO:0000256" key="1">
    <source>
        <dbReference type="ARBA" id="ARBA00023015"/>
    </source>
</evidence>
<evidence type="ECO:0000313" key="7">
    <source>
        <dbReference type="EMBL" id="KAA8650811.1"/>
    </source>
</evidence>
<dbReference type="InterPro" id="IPR001138">
    <property type="entry name" value="Zn2Cys6_DnaBD"/>
</dbReference>
<name>A0A5M9MUM1_9EURO</name>
<feature type="domain" description="Zn(2)-C6 fungal-type" evidence="6">
    <location>
        <begin position="20"/>
        <end position="48"/>
    </location>
</feature>
<dbReference type="Pfam" id="PF11951">
    <property type="entry name" value="Fungal_trans_2"/>
    <property type="match status" value="1"/>
</dbReference>
<protein>
    <recommendedName>
        <fullName evidence="6">Zn(2)-C6 fungal-type domain-containing protein</fullName>
    </recommendedName>
</protein>
<dbReference type="GO" id="GO:0009893">
    <property type="term" value="P:positive regulation of metabolic process"/>
    <property type="evidence" value="ECO:0007669"/>
    <property type="project" value="UniProtKB-ARBA"/>
</dbReference>
<dbReference type="PROSITE" id="PS50048">
    <property type="entry name" value="ZN2_CY6_FUNGAL_2"/>
    <property type="match status" value="1"/>
</dbReference>
<dbReference type="SMART" id="SM00066">
    <property type="entry name" value="GAL4"/>
    <property type="match status" value="1"/>
</dbReference>
<dbReference type="GeneID" id="54326202"/>
<organism evidence="7 8">
    <name type="scientific">Aspergillus tanneri</name>
    <dbReference type="NCBI Taxonomy" id="1220188"/>
    <lineage>
        <taxon>Eukaryota</taxon>
        <taxon>Fungi</taxon>
        <taxon>Dikarya</taxon>
        <taxon>Ascomycota</taxon>
        <taxon>Pezizomycotina</taxon>
        <taxon>Eurotiomycetes</taxon>
        <taxon>Eurotiomycetidae</taxon>
        <taxon>Eurotiales</taxon>
        <taxon>Aspergillaceae</taxon>
        <taxon>Aspergillus</taxon>
        <taxon>Aspergillus subgen. Circumdati</taxon>
    </lineage>
</organism>
<dbReference type="RefSeq" id="XP_033430172.1">
    <property type="nucleotide sequence ID" value="XM_033568177.1"/>
</dbReference>
<dbReference type="InterPro" id="IPR036864">
    <property type="entry name" value="Zn2-C6_fun-type_DNA-bd_sf"/>
</dbReference>
<dbReference type="OrthoDB" id="5089701at2759"/>
<dbReference type="GO" id="GO:0003677">
    <property type="term" value="F:DNA binding"/>
    <property type="evidence" value="ECO:0007669"/>
    <property type="project" value="UniProtKB-KW"/>
</dbReference>
<evidence type="ECO:0000256" key="4">
    <source>
        <dbReference type="ARBA" id="ARBA00023242"/>
    </source>
</evidence>
<sequence>MTGSRPLGSVRLRRSHTLGACRTCRRRHVKCDQKRPTCRTCRALGVACEGFSNEVRWMRNSGSNDADDHHGTRRHLYTEQSRLSMSTSLGSDLVSGSINASLAEIDLRSRDPDRSPTGDIVVGPFAVLDFAPAAPQGMPRGVQPSQVQGTTPEPALASTPPTVSSDFVAAEEVPAFAPMSSKIDSLSHIDDFLHWSDLLGLSPDQPGFFQPPTLDVDMCFGSDPRGLDPESNFGAPSYGMAGDAGPVQRDRDQRDTMRMMTPPHSTAEMASTILDAAPLADAPLLFKNFHENVIPQMMAMPLGEKSPWKILNMPSAMGTYSDLTILGSQNISHARLANLYGVLACSAIHLALKPSIVPVDSIEHWQQAADQMFQQARDYMQMSLKYETQEPKRAKYKDQLMAICCLTEYAIISGQQQHARGFMVNAEHILRMRGLPKCRISQKARLLHHVYTWLRLVGESTYVLHDYNPSNSFIEALDSNFRRRRPDQMAGQDGPAANERNPRLDDFLRLEAHYADSDLNIDEPKDRETGLHDIHLQDSRSFSDTLYKQIYGIPETWLSLLSQTTRLANVMETFRIAQRSYKNTTLEAWETLQKRSVHLENMICSFVLGRIRGVAPEHVDPSRPHGHMLRALNEALVIFFYRRIRQAHPAILAGHVDSVIAALADFNVALPQDQATGPGTAWPAFVAGCEALTSSRRQAIMQWLDKAESTCGFAAFKTARNIMKDLWRKQDEHLDTNRRDPMPTWIDIVKERQIWPLFC</sequence>
<dbReference type="InterPro" id="IPR021858">
    <property type="entry name" value="Fun_TF"/>
</dbReference>
<comment type="caution">
    <text evidence="7">The sequence shown here is derived from an EMBL/GenBank/DDBJ whole genome shotgun (WGS) entry which is preliminary data.</text>
</comment>
<gene>
    <name evidence="7" type="ORF">ATNIH1004_003500</name>
</gene>
<dbReference type="Pfam" id="PF00172">
    <property type="entry name" value="Zn_clus"/>
    <property type="match status" value="1"/>
</dbReference>
<dbReference type="Gene3D" id="4.10.240.10">
    <property type="entry name" value="Zn(2)-C6 fungal-type DNA-binding domain"/>
    <property type="match status" value="1"/>
</dbReference>
<dbReference type="EMBL" id="QUQM01000001">
    <property type="protein sequence ID" value="KAA8650811.1"/>
    <property type="molecule type" value="Genomic_DNA"/>
</dbReference>
<dbReference type="VEuPathDB" id="FungiDB:EYZ11_006205"/>
<feature type="region of interest" description="Disordered" evidence="5">
    <location>
        <begin position="134"/>
        <end position="162"/>
    </location>
</feature>
<dbReference type="CDD" id="cd00067">
    <property type="entry name" value="GAL4"/>
    <property type="match status" value="1"/>
</dbReference>
<dbReference type="SUPFAM" id="SSF57701">
    <property type="entry name" value="Zn2/Cys6 DNA-binding domain"/>
    <property type="match status" value="1"/>
</dbReference>
<evidence type="ECO:0000256" key="3">
    <source>
        <dbReference type="ARBA" id="ARBA00023163"/>
    </source>
</evidence>
<evidence type="ECO:0000313" key="8">
    <source>
        <dbReference type="Proteomes" id="UP000324241"/>
    </source>
</evidence>
<dbReference type="GO" id="GO:0000981">
    <property type="term" value="F:DNA-binding transcription factor activity, RNA polymerase II-specific"/>
    <property type="evidence" value="ECO:0007669"/>
    <property type="project" value="InterPro"/>
</dbReference>
<keyword evidence="2" id="KW-0238">DNA-binding</keyword>
<keyword evidence="1" id="KW-0805">Transcription regulation</keyword>
<dbReference type="PROSITE" id="PS00463">
    <property type="entry name" value="ZN2_CY6_FUNGAL_1"/>
    <property type="match status" value="1"/>
</dbReference>
<evidence type="ECO:0000259" key="6">
    <source>
        <dbReference type="PROSITE" id="PS50048"/>
    </source>
</evidence>
<dbReference type="AlphaFoldDB" id="A0A5M9MUM1"/>
<keyword evidence="4" id="KW-0539">Nucleus</keyword>
<dbReference type="PANTHER" id="PTHR31069:SF25">
    <property type="entry name" value="TRANSCRIPTION FACTOR, PUTATIVE (EUROFUNG)-RELATED"/>
    <property type="match status" value="1"/>
</dbReference>
<evidence type="ECO:0000256" key="5">
    <source>
        <dbReference type="SAM" id="MobiDB-lite"/>
    </source>
</evidence>
<accession>A0A5M9MUM1</accession>
<dbReference type="GO" id="GO:0008270">
    <property type="term" value="F:zinc ion binding"/>
    <property type="evidence" value="ECO:0007669"/>
    <property type="project" value="InterPro"/>
</dbReference>
<keyword evidence="3" id="KW-0804">Transcription</keyword>